<reference evidence="1 2" key="1">
    <citation type="journal article" date="2018" name="Microb. Genom.">
        <title>Expanding an expanded genome: long-read sequencing of Trypanosoma cruzi.</title>
        <authorList>
            <person name="Berna L."/>
            <person name="Rodriguez M."/>
            <person name="Chiribao M.L."/>
            <person name="Parodi-Talice A."/>
            <person name="Pita S."/>
            <person name="Rijo G."/>
            <person name="Alvarez-Valin F."/>
            <person name="Robello C."/>
        </authorList>
    </citation>
    <scope>NUCLEOTIDE SEQUENCE [LARGE SCALE GENOMIC DNA]</scope>
    <source>
        <strain evidence="1 2">TCC</strain>
    </source>
</reference>
<dbReference type="VEuPathDB" id="TriTrypDB:C4B63_32g184"/>
<sequence length="390" mass="43255">MVTRDVWLQGLSTALVFSDGWCREITGACRCCCRCEGRCFSHPKRGCWEGVFYSCGGGRHRRGECACSLPYFLYCFAATTGSDCQPRWAIAIWPRRCLKAVERPQCTAFAFICGSVTGGEMRTFRHLASHCRLMPYSVSPWVLSGAPAFYWMIGTAEMWRVFAAPSFSTFFARRVRDGFRLPHCMGCCKAMLCATRLCCGCHAVEIFDVVEVPPEGGGGDPPARVITDGFTRPFEPAVPSLYFYELAADIAEYIQVATVLHTFKVLSSAPSTSAFDRPVPLKDLGGGSVQFVLLLESIPPFLSARHAHTVTLRSLPSMGGKGDDEPRETVALFLFHRRGIGQRQSMHQPFLRVGDTNSVAETIWMGVHRGKILALFPCLCRWNVSICLLL</sequence>
<dbReference type="VEuPathDB" id="TriTrypDB:TcG_11951"/>
<dbReference type="VEuPathDB" id="TriTrypDB:TcCL_ESM08164"/>
<dbReference type="EMBL" id="PRFC01000052">
    <property type="protein sequence ID" value="PWV12264.1"/>
    <property type="molecule type" value="Genomic_DNA"/>
</dbReference>
<name>A0A2V2X0J6_TRYCR</name>
<dbReference type="VEuPathDB" id="TriTrypDB:C3747_52g355"/>
<proteinExistence type="predicted"/>
<gene>
    <name evidence="1" type="ORF">C3747_52g355</name>
</gene>
<dbReference type="VEuPathDB" id="TriTrypDB:Tc_MARK_5344"/>
<dbReference type="VEuPathDB" id="TriTrypDB:TcBrA4_0091920"/>
<comment type="caution">
    <text evidence="1">The sequence shown here is derived from an EMBL/GenBank/DDBJ whole genome shotgun (WGS) entry which is preliminary data.</text>
</comment>
<dbReference type="Proteomes" id="UP000246078">
    <property type="component" value="Unassembled WGS sequence"/>
</dbReference>
<dbReference type="AlphaFoldDB" id="A0A2V2X0J6"/>
<evidence type="ECO:0000313" key="1">
    <source>
        <dbReference type="EMBL" id="PWV12264.1"/>
    </source>
</evidence>
<protein>
    <submittedName>
        <fullName evidence="1">Uncharacterized protein</fullName>
    </submittedName>
</protein>
<organism evidence="1 2">
    <name type="scientific">Trypanosoma cruzi</name>
    <dbReference type="NCBI Taxonomy" id="5693"/>
    <lineage>
        <taxon>Eukaryota</taxon>
        <taxon>Discoba</taxon>
        <taxon>Euglenozoa</taxon>
        <taxon>Kinetoplastea</taxon>
        <taxon>Metakinetoplastina</taxon>
        <taxon>Trypanosomatida</taxon>
        <taxon>Trypanosomatidae</taxon>
        <taxon>Trypanosoma</taxon>
        <taxon>Schizotrypanum</taxon>
    </lineage>
</organism>
<dbReference type="VEuPathDB" id="TriTrypDB:ECC02_010954"/>
<dbReference type="VEuPathDB" id="TriTrypDB:TCDM_12870"/>
<dbReference type="VEuPathDB" id="TriTrypDB:TcCL_Unassigned04660"/>
<dbReference type="VEuPathDB" id="TriTrypDB:TCSYLVIO_000352"/>
<evidence type="ECO:0000313" key="2">
    <source>
        <dbReference type="Proteomes" id="UP000246078"/>
    </source>
</evidence>
<accession>A0A2V2X0J6</accession>